<dbReference type="Proteomes" id="UP000054683">
    <property type="component" value="Unassembled WGS sequence"/>
</dbReference>
<accession>A0A158IB83</accession>
<feature type="compositionally biased region" description="Polar residues" evidence="1">
    <location>
        <begin position="72"/>
        <end position="88"/>
    </location>
</feature>
<evidence type="ECO:0000256" key="1">
    <source>
        <dbReference type="SAM" id="MobiDB-lite"/>
    </source>
</evidence>
<gene>
    <name evidence="2" type="ORF">AWB69_05607</name>
</gene>
<protein>
    <recommendedName>
        <fullName evidence="4">Ankyrin repeat protein</fullName>
    </recommendedName>
</protein>
<organism evidence="2 3">
    <name type="scientific">Caballeronia udeis</name>
    <dbReference type="NCBI Taxonomy" id="1232866"/>
    <lineage>
        <taxon>Bacteria</taxon>
        <taxon>Pseudomonadati</taxon>
        <taxon>Pseudomonadota</taxon>
        <taxon>Betaproteobacteria</taxon>
        <taxon>Burkholderiales</taxon>
        <taxon>Burkholderiaceae</taxon>
        <taxon>Caballeronia</taxon>
    </lineage>
</organism>
<evidence type="ECO:0000313" key="2">
    <source>
        <dbReference type="EMBL" id="SAL53391.1"/>
    </source>
</evidence>
<reference evidence="2 3" key="1">
    <citation type="submission" date="2016-01" db="EMBL/GenBank/DDBJ databases">
        <authorList>
            <person name="Oliw E.H."/>
        </authorList>
    </citation>
    <scope>NUCLEOTIDE SEQUENCE [LARGE SCALE GENOMIC DNA]</scope>
    <source>
        <strain evidence="2">LMG 27134</strain>
    </source>
</reference>
<dbReference type="EMBL" id="FCOK02000045">
    <property type="protein sequence ID" value="SAL53391.1"/>
    <property type="molecule type" value="Genomic_DNA"/>
</dbReference>
<evidence type="ECO:0000313" key="3">
    <source>
        <dbReference type="Proteomes" id="UP000054683"/>
    </source>
</evidence>
<sequence>MLLDAGVDPNDGESLYHWQENPDCARPLLLRGARVTGTNALHRSPDMADPAALELLLAYGGDANDPAMEPTSLPTTAHNPEHVSQATR</sequence>
<proteinExistence type="predicted"/>
<evidence type="ECO:0008006" key="4">
    <source>
        <dbReference type="Google" id="ProtNLM"/>
    </source>
</evidence>
<name>A0A158IB83_9BURK</name>
<feature type="region of interest" description="Disordered" evidence="1">
    <location>
        <begin position="62"/>
        <end position="88"/>
    </location>
</feature>
<dbReference type="AlphaFoldDB" id="A0A158IB83"/>